<dbReference type="PANTHER" id="PTHR21028:SF2">
    <property type="entry name" value="CYTH DOMAIN-CONTAINING PROTEIN"/>
    <property type="match status" value="1"/>
</dbReference>
<dbReference type="PANTHER" id="PTHR21028">
    <property type="entry name" value="SI:CH211-156B7.4"/>
    <property type="match status" value="1"/>
</dbReference>
<name>C8X2K9_DESRD</name>
<protein>
    <submittedName>
        <fullName evidence="2">Adenylate cyclase</fullName>
    </submittedName>
</protein>
<dbReference type="SMART" id="SM01118">
    <property type="entry name" value="CYTH"/>
    <property type="match status" value="1"/>
</dbReference>
<dbReference type="SUPFAM" id="SSF55154">
    <property type="entry name" value="CYTH-like phosphatases"/>
    <property type="match status" value="1"/>
</dbReference>
<feature type="domain" description="CYTH" evidence="1">
    <location>
        <begin position="2"/>
        <end position="168"/>
    </location>
</feature>
<dbReference type="InterPro" id="IPR008173">
    <property type="entry name" value="Adenylyl_cyclase_CyaB"/>
</dbReference>
<accession>C8X2K9</accession>
<sequence length="204" mass="23241">MALESERKYGVDDLRAVRRLLETKEQAILLGEYFESNRIFDWPDRALLQQRKLLRLRQGGRTVLCLKSPPAGEHPEDLKVWQENQTEVGSVHETAAVLGQLGLRVVLEYEKIRSKWRWGACEVCLDRVPFGRFVEIEGDEPELTQVAAALELDPRRATTATYHELNPAAGTKDSPERYVSFVFSEPERSALRQSCQNGNVESCL</sequence>
<dbReference type="KEGG" id="drt:Dret_1368"/>
<dbReference type="RefSeq" id="WP_015751803.1">
    <property type="nucleotide sequence ID" value="NC_013223.1"/>
</dbReference>
<dbReference type="Proteomes" id="UP000001052">
    <property type="component" value="Chromosome"/>
</dbReference>
<dbReference type="OrthoDB" id="116396at2"/>
<keyword evidence="3" id="KW-1185">Reference proteome</keyword>
<dbReference type="InterPro" id="IPR023577">
    <property type="entry name" value="CYTH_domain"/>
</dbReference>
<gene>
    <name evidence="2" type="ordered locus">Dret_1368</name>
</gene>
<reference evidence="3" key="1">
    <citation type="submission" date="2009-09" db="EMBL/GenBank/DDBJ databases">
        <title>The complete chromosome of Desulfohalobium retbaense DSM 5692.</title>
        <authorList>
            <consortium name="US DOE Joint Genome Institute (JGI-PGF)"/>
            <person name="Lucas S."/>
            <person name="Copeland A."/>
            <person name="Lapidus A."/>
            <person name="Glavina del Rio T."/>
            <person name="Dalin E."/>
            <person name="Tice H."/>
            <person name="Bruce D."/>
            <person name="Goodwin L."/>
            <person name="Pitluck S."/>
            <person name="Kyrpides N."/>
            <person name="Mavromatis K."/>
            <person name="Ivanova N."/>
            <person name="Mikhailova N."/>
            <person name="Munk A.C."/>
            <person name="Brettin T."/>
            <person name="Detter J.C."/>
            <person name="Han C."/>
            <person name="Tapia R."/>
            <person name="Larimer F."/>
            <person name="Land M."/>
            <person name="Hauser L."/>
            <person name="Markowitz V."/>
            <person name="Cheng J.-F."/>
            <person name="Hugenholtz P."/>
            <person name="Woyke T."/>
            <person name="Wu D."/>
            <person name="Spring S."/>
            <person name="Klenk H.-P."/>
            <person name="Eisen J.A."/>
        </authorList>
    </citation>
    <scope>NUCLEOTIDE SEQUENCE [LARGE SCALE GENOMIC DNA]</scope>
    <source>
        <strain evidence="3">DSM 5692</strain>
    </source>
</reference>
<dbReference type="AlphaFoldDB" id="C8X2K9"/>
<organism evidence="2 3">
    <name type="scientific">Desulfohalobium retbaense (strain ATCC 49708 / DSM 5692 / JCM 16813 / HR100)</name>
    <dbReference type="NCBI Taxonomy" id="485915"/>
    <lineage>
        <taxon>Bacteria</taxon>
        <taxon>Pseudomonadati</taxon>
        <taxon>Thermodesulfobacteriota</taxon>
        <taxon>Desulfovibrionia</taxon>
        <taxon>Desulfovibrionales</taxon>
        <taxon>Desulfohalobiaceae</taxon>
        <taxon>Desulfohalobium</taxon>
    </lineage>
</organism>
<dbReference type="STRING" id="485915.Dret_1368"/>
<evidence type="ECO:0000313" key="3">
    <source>
        <dbReference type="Proteomes" id="UP000001052"/>
    </source>
</evidence>
<evidence type="ECO:0000259" key="1">
    <source>
        <dbReference type="PROSITE" id="PS51707"/>
    </source>
</evidence>
<proteinExistence type="predicted"/>
<reference evidence="2 3" key="2">
    <citation type="journal article" date="2010" name="Stand. Genomic Sci.">
        <title>Complete genome sequence of Desulfohalobium retbaense type strain (HR(100)).</title>
        <authorList>
            <person name="Spring S."/>
            <person name="Nolan M."/>
            <person name="Lapidus A."/>
            <person name="Glavina Del Rio T."/>
            <person name="Copeland A."/>
            <person name="Tice H."/>
            <person name="Cheng J.F."/>
            <person name="Lucas S."/>
            <person name="Land M."/>
            <person name="Chen F."/>
            <person name="Bruce D."/>
            <person name="Goodwin L."/>
            <person name="Pitluck S."/>
            <person name="Ivanova N."/>
            <person name="Mavromatis K."/>
            <person name="Mikhailova N."/>
            <person name="Pati A."/>
            <person name="Chen A."/>
            <person name="Palaniappan K."/>
            <person name="Hauser L."/>
            <person name="Chang Y.J."/>
            <person name="Jeffries C.D."/>
            <person name="Munk C."/>
            <person name="Kiss H."/>
            <person name="Chain P."/>
            <person name="Han C."/>
            <person name="Brettin T."/>
            <person name="Detter J.C."/>
            <person name="Schuler E."/>
            <person name="Goker M."/>
            <person name="Rohde M."/>
            <person name="Bristow J."/>
            <person name="Eisen J.A."/>
            <person name="Markowitz V."/>
            <person name="Hugenholtz P."/>
            <person name="Kyrpides N.C."/>
            <person name="Klenk H.P."/>
        </authorList>
    </citation>
    <scope>NUCLEOTIDE SEQUENCE [LARGE SCALE GENOMIC DNA]</scope>
    <source>
        <strain evidence="2 3">DSM 5692</strain>
    </source>
</reference>
<evidence type="ECO:0000313" key="2">
    <source>
        <dbReference type="EMBL" id="ACV68656.1"/>
    </source>
</evidence>
<dbReference type="Gene3D" id="2.40.320.10">
    <property type="entry name" value="Hypothetical Protein Pfu-838710-001"/>
    <property type="match status" value="1"/>
</dbReference>
<dbReference type="PROSITE" id="PS51707">
    <property type="entry name" value="CYTH"/>
    <property type="match status" value="1"/>
</dbReference>
<dbReference type="InterPro" id="IPR033469">
    <property type="entry name" value="CYTH-like_dom_sf"/>
</dbReference>
<dbReference type="HOGENOM" id="CLU_105244_0_0_7"/>
<dbReference type="eggNOG" id="COG1437">
    <property type="taxonomic scope" value="Bacteria"/>
</dbReference>
<dbReference type="Pfam" id="PF01928">
    <property type="entry name" value="CYTH"/>
    <property type="match status" value="1"/>
</dbReference>
<dbReference type="EMBL" id="CP001734">
    <property type="protein sequence ID" value="ACV68656.1"/>
    <property type="molecule type" value="Genomic_DNA"/>
</dbReference>
<dbReference type="CDD" id="cd07890">
    <property type="entry name" value="CYTH-like_AC_IV-like"/>
    <property type="match status" value="1"/>
</dbReference>